<evidence type="ECO:0000313" key="3">
    <source>
        <dbReference type="Proteomes" id="UP001434883"/>
    </source>
</evidence>
<feature type="signal peptide" evidence="1">
    <location>
        <begin position="1"/>
        <end position="23"/>
    </location>
</feature>
<protein>
    <recommendedName>
        <fullName evidence="4">Secreted protein</fullName>
    </recommendedName>
</protein>
<proteinExistence type="predicted"/>
<gene>
    <name evidence="2" type="ORF">XENOCAPTIV_027962</name>
</gene>
<dbReference type="EMBL" id="JAHRIN010066272">
    <property type="protein sequence ID" value="MEQ2214064.1"/>
    <property type="molecule type" value="Genomic_DNA"/>
</dbReference>
<dbReference type="Proteomes" id="UP001434883">
    <property type="component" value="Unassembled WGS sequence"/>
</dbReference>
<name>A0ABV0S1D3_9TELE</name>
<keyword evidence="1" id="KW-0732">Signal</keyword>
<evidence type="ECO:0000256" key="1">
    <source>
        <dbReference type="SAM" id="SignalP"/>
    </source>
</evidence>
<keyword evidence="3" id="KW-1185">Reference proteome</keyword>
<evidence type="ECO:0008006" key="4">
    <source>
        <dbReference type="Google" id="ProtNLM"/>
    </source>
</evidence>
<comment type="caution">
    <text evidence="2">The sequence shown here is derived from an EMBL/GenBank/DDBJ whole genome shotgun (WGS) entry which is preliminary data.</text>
</comment>
<feature type="chain" id="PRO_5045846263" description="Secreted protein" evidence="1">
    <location>
        <begin position="24"/>
        <end position="107"/>
    </location>
</feature>
<sequence>RGRGQSIFWVVFMTLCTAFLSSAEETVYHTTRQYVSTLSTEERWKVSSSFVSMLFFLRTCRKWSCQAFFTRILMVQELSEEMRVSRNLKVVAVSTCSPSMRSGCGPV</sequence>
<organism evidence="2 3">
    <name type="scientific">Xenoophorus captivus</name>
    <dbReference type="NCBI Taxonomy" id="1517983"/>
    <lineage>
        <taxon>Eukaryota</taxon>
        <taxon>Metazoa</taxon>
        <taxon>Chordata</taxon>
        <taxon>Craniata</taxon>
        <taxon>Vertebrata</taxon>
        <taxon>Euteleostomi</taxon>
        <taxon>Actinopterygii</taxon>
        <taxon>Neopterygii</taxon>
        <taxon>Teleostei</taxon>
        <taxon>Neoteleostei</taxon>
        <taxon>Acanthomorphata</taxon>
        <taxon>Ovalentaria</taxon>
        <taxon>Atherinomorphae</taxon>
        <taxon>Cyprinodontiformes</taxon>
        <taxon>Goodeidae</taxon>
        <taxon>Xenoophorus</taxon>
    </lineage>
</organism>
<accession>A0ABV0S1D3</accession>
<evidence type="ECO:0000313" key="2">
    <source>
        <dbReference type="EMBL" id="MEQ2214064.1"/>
    </source>
</evidence>
<feature type="non-terminal residue" evidence="2">
    <location>
        <position position="1"/>
    </location>
</feature>
<reference evidence="2 3" key="1">
    <citation type="submission" date="2021-06" db="EMBL/GenBank/DDBJ databases">
        <authorList>
            <person name="Palmer J.M."/>
        </authorList>
    </citation>
    <scope>NUCLEOTIDE SEQUENCE [LARGE SCALE GENOMIC DNA]</scope>
    <source>
        <strain evidence="2 3">XC_2019</strain>
        <tissue evidence="2">Muscle</tissue>
    </source>
</reference>